<dbReference type="SUPFAM" id="SSF53098">
    <property type="entry name" value="Ribonuclease H-like"/>
    <property type="match status" value="1"/>
</dbReference>
<dbReference type="OrthoDB" id="10047254at2759"/>
<evidence type="ECO:0000313" key="3">
    <source>
        <dbReference type="EMBL" id="MBW0507276.1"/>
    </source>
</evidence>
<dbReference type="InterPro" id="IPR012337">
    <property type="entry name" value="RNaseH-like_sf"/>
</dbReference>
<dbReference type="PANTHER" id="PTHR37984:SF5">
    <property type="entry name" value="PROTEIN NYNRIN-LIKE"/>
    <property type="match status" value="1"/>
</dbReference>
<feature type="domain" description="Integrase catalytic" evidence="2">
    <location>
        <begin position="1"/>
        <end position="133"/>
    </location>
</feature>
<dbReference type="InterPro" id="IPR001584">
    <property type="entry name" value="Integrase_cat-core"/>
</dbReference>
<dbReference type="InterPro" id="IPR036397">
    <property type="entry name" value="RNaseH_sf"/>
</dbReference>
<dbReference type="InterPro" id="IPR050951">
    <property type="entry name" value="Retrovirus_Pol_polyprotein"/>
</dbReference>
<dbReference type="Proteomes" id="UP000765509">
    <property type="component" value="Unassembled WGS sequence"/>
</dbReference>
<evidence type="ECO:0000256" key="1">
    <source>
        <dbReference type="ARBA" id="ARBA00022884"/>
    </source>
</evidence>
<reference evidence="3" key="1">
    <citation type="submission" date="2021-03" db="EMBL/GenBank/DDBJ databases">
        <title>Draft genome sequence of rust myrtle Austropuccinia psidii MF-1, a brazilian biotype.</title>
        <authorList>
            <person name="Quecine M.C."/>
            <person name="Pachon D.M.R."/>
            <person name="Bonatelli M.L."/>
            <person name="Correr F.H."/>
            <person name="Franceschini L.M."/>
            <person name="Leite T.F."/>
            <person name="Margarido G.R.A."/>
            <person name="Almeida C.A."/>
            <person name="Ferrarezi J.A."/>
            <person name="Labate C.A."/>
        </authorList>
    </citation>
    <scope>NUCLEOTIDE SEQUENCE</scope>
    <source>
        <strain evidence="3">MF-1</strain>
    </source>
</reference>
<dbReference type="PROSITE" id="PS50994">
    <property type="entry name" value="INTEGRASE"/>
    <property type="match status" value="1"/>
</dbReference>
<sequence>MDWVTGLVPGGKANFNAFLVVVDRVSKSVRCLKFHKQDTAMDKALLFWNNIMATCGVTKIIISDRDPTFTAEFLTKISDMLGIKLASYTAYHPQGDGLAERMIQKKEEIIRNFCAYGMEYKDCQPVTQNRALA</sequence>
<gene>
    <name evidence="3" type="ORF">O181_046991</name>
</gene>
<dbReference type="GO" id="GO:0005634">
    <property type="term" value="C:nucleus"/>
    <property type="evidence" value="ECO:0007669"/>
    <property type="project" value="UniProtKB-ARBA"/>
</dbReference>
<dbReference type="AlphaFoldDB" id="A0A9Q3DV97"/>
<proteinExistence type="predicted"/>
<protein>
    <recommendedName>
        <fullName evidence="2">Integrase catalytic domain-containing protein</fullName>
    </recommendedName>
</protein>
<keyword evidence="4" id="KW-1185">Reference proteome</keyword>
<accession>A0A9Q3DV97</accession>
<name>A0A9Q3DV97_9BASI</name>
<organism evidence="3 4">
    <name type="scientific">Austropuccinia psidii MF-1</name>
    <dbReference type="NCBI Taxonomy" id="1389203"/>
    <lineage>
        <taxon>Eukaryota</taxon>
        <taxon>Fungi</taxon>
        <taxon>Dikarya</taxon>
        <taxon>Basidiomycota</taxon>
        <taxon>Pucciniomycotina</taxon>
        <taxon>Pucciniomycetes</taxon>
        <taxon>Pucciniales</taxon>
        <taxon>Sphaerophragmiaceae</taxon>
        <taxon>Austropuccinia</taxon>
    </lineage>
</organism>
<evidence type="ECO:0000313" key="4">
    <source>
        <dbReference type="Proteomes" id="UP000765509"/>
    </source>
</evidence>
<comment type="caution">
    <text evidence="3">The sequence shown here is derived from an EMBL/GenBank/DDBJ whole genome shotgun (WGS) entry which is preliminary data.</text>
</comment>
<keyword evidence="1" id="KW-0694">RNA-binding</keyword>
<evidence type="ECO:0000259" key="2">
    <source>
        <dbReference type="PROSITE" id="PS50994"/>
    </source>
</evidence>
<dbReference type="EMBL" id="AVOT02019600">
    <property type="protein sequence ID" value="MBW0507276.1"/>
    <property type="molecule type" value="Genomic_DNA"/>
</dbReference>
<dbReference type="GO" id="GO:0015074">
    <property type="term" value="P:DNA integration"/>
    <property type="evidence" value="ECO:0007669"/>
    <property type="project" value="InterPro"/>
</dbReference>
<dbReference type="Gene3D" id="3.30.420.10">
    <property type="entry name" value="Ribonuclease H-like superfamily/Ribonuclease H"/>
    <property type="match status" value="1"/>
</dbReference>
<dbReference type="PANTHER" id="PTHR37984">
    <property type="entry name" value="PROTEIN CBG26694"/>
    <property type="match status" value="1"/>
</dbReference>
<dbReference type="GO" id="GO:0003723">
    <property type="term" value="F:RNA binding"/>
    <property type="evidence" value="ECO:0007669"/>
    <property type="project" value="UniProtKB-KW"/>
</dbReference>